<dbReference type="InterPro" id="IPR036280">
    <property type="entry name" value="Multihaem_cyt_sf"/>
</dbReference>
<evidence type="ECO:0000313" key="2">
    <source>
        <dbReference type="EMBL" id="VAX05592.1"/>
    </source>
</evidence>
<protein>
    <recommendedName>
        <fullName evidence="1">Cytochrome c7-like domain-containing protein</fullName>
    </recommendedName>
</protein>
<dbReference type="SUPFAM" id="SSF48695">
    <property type="entry name" value="Multiheme cytochromes"/>
    <property type="match status" value="2"/>
</dbReference>
<dbReference type="PANTHER" id="PTHR39425">
    <property type="entry name" value="LIPOPROTEIN CYTOCHROME C"/>
    <property type="match status" value="1"/>
</dbReference>
<dbReference type="NCBIfam" id="TIGR04257">
    <property type="entry name" value="nanowire_3heme"/>
    <property type="match status" value="2"/>
</dbReference>
<dbReference type="AlphaFoldDB" id="A0A3B1APC3"/>
<dbReference type="EMBL" id="UOFX01000006">
    <property type="protein sequence ID" value="VAX05592.1"/>
    <property type="molecule type" value="Genomic_DNA"/>
</dbReference>
<dbReference type="Gene3D" id="3.90.10.10">
    <property type="entry name" value="Cytochrome C3"/>
    <property type="match status" value="2"/>
</dbReference>
<name>A0A3B1APC3_9ZZZZ</name>
<feature type="domain" description="Cytochrome c7-like" evidence="1">
    <location>
        <begin position="320"/>
        <end position="384"/>
    </location>
</feature>
<reference evidence="2" key="1">
    <citation type="submission" date="2018-06" db="EMBL/GenBank/DDBJ databases">
        <authorList>
            <person name="Zhirakovskaya E."/>
        </authorList>
    </citation>
    <scope>NUCLEOTIDE SEQUENCE</scope>
</reference>
<organism evidence="2">
    <name type="scientific">hydrothermal vent metagenome</name>
    <dbReference type="NCBI Taxonomy" id="652676"/>
    <lineage>
        <taxon>unclassified sequences</taxon>
        <taxon>metagenomes</taxon>
        <taxon>ecological metagenomes</taxon>
    </lineage>
</organism>
<dbReference type="PANTHER" id="PTHR39425:SF1">
    <property type="entry name" value="CYTOCHROME C7-LIKE DOMAIN-CONTAINING PROTEIN"/>
    <property type="match status" value="1"/>
</dbReference>
<sequence length="409" mass="46367">MMARPTILFMALSTVAVFYLAFIMVTDVQAEESAFRLQFVEAKQKHNFARMAFLIQSYKDVIPGNIEQLIKEAGTEGIPQGNRLRLLDLAYHIAKMHQEWNKGDAKIVTELAAILADYRQKIAAQQAVLNRIKAVEILPGNFVLNSHADKMIAAEVNPVIYPHWVHRAFFRCKVCHENLFVMKRGTNELSHEKIDAGKLCGACHNGKTSFDTVDKTNCPRCHLFGTPQEQPLIDLTYYEEETFIKIAERLGSKWHADKLADGKFPFRQHGFIDWIELDKLKVVEPLSSLGEDSIDEGIRDTEILFVMPQKYAFMLDNVLWSHKIHTTWINCSICHKSTPQRDSIFTEKAGETRVSMIELKEGKSCGTCHGRVSFPVADCTRCHNHKGVEVGQNTIVRELLPEPQASSSP</sequence>
<gene>
    <name evidence="2" type="ORF">MNBD_GAMMA26-1627</name>
</gene>
<accession>A0A3B1APC3</accession>
<dbReference type="Pfam" id="PF14522">
    <property type="entry name" value="Cytochrome_C7"/>
    <property type="match status" value="2"/>
</dbReference>
<dbReference type="InterPro" id="IPR026352">
    <property type="entry name" value="Nanowire_3heme"/>
</dbReference>
<evidence type="ECO:0000259" key="1">
    <source>
        <dbReference type="Pfam" id="PF14522"/>
    </source>
</evidence>
<dbReference type="InterPro" id="IPR029467">
    <property type="entry name" value="Cyt_c7-like"/>
</dbReference>
<proteinExistence type="predicted"/>
<feature type="domain" description="Cytochrome c7-like" evidence="1">
    <location>
        <begin position="160"/>
        <end position="222"/>
    </location>
</feature>